<comment type="caution">
    <text evidence="3">The sequence shown here is derived from an EMBL/GenBank/DDBJ whole genome shotgun (WGS) entry which is preliminary data.</text>
</comment>
<dbReference type="OrthoDB" id="408373at2759"/>
<dbReference type="InterPro" id="IPR052897">
    <property type="entry name" value="Sec-Metab_Biosynth_Hydrolase"/>
</dbReference>
<feature type="region of interest" description="Disordered" evidence="1">
    <location>
        <begin position="101"/>
        <end position="121"/>
    </location>
</feature>
<dbReference type="AlphaFoldDB" id="A0A8K0RBY4"/>
<dbReference type="Gene3D" id="3.40.50.1820">
    <property type="entry name" value="alpha/beta hydrolase"/>
    <property type="match status" value="1"/>
</dbReference>
<organism evidence="3 4">
    <name type="scientific">Paraphoma chrysanthemicola</name>
    <dbReference type="NCBI Taxonomy" id="798071"/>
    <lineage>
        <taxon>Eukaryota</taxon>
        <taxon>Fungi</taxon>
        <taxon>Dikarya</taxon>
        <taxon>Ascomycota</taxon>
        <taxon>Pezizomycotina</taxon>
        <taxon>Dothideomycetes</taxon>
        <taxon>Pleosporomycetidae</taxon>
        <taxon>Pleosporales</taxon>
        <taxon>Pleosporineae</taxon>
        <taxon>Phaeosphaeriaceae</taxon>
        <taxon>Paraphoma</taxon>
    </lineage>
</organism>
<evidence type="ECO:0000313" key="3">
    <source>
        <dbReference type="EMBL" id="KAH7092469.1"/>
    </source>
</evidence>
<evidence type="ECO:0000313" key="4">
    <source>
        <dbReference type="Proteomes" id="UP000813461"/>
    </source>
</evidence>
<dbReference type="SUPFAM" id="SSF53474">
    <property type="entry name" value="alpha/beta-Hydrolases"/>
    <property type="match status" value="1"/>
</dbReference>
<evidence type="ECO:0000256" key="1">
    <source>
        <dbReference type="SAM" id="MobiDB-lite"/>
    </source>
</evidence>
<feature type="domain" description="AB hydrolase-1" evidence="2">
    <location>
        <begin position="7"/>
        <end position="266"/>
    </location>
</feature>
<gene>
    <name evidence="3" type="ORF">FB567DRAFT_238626</name>
</gene>
<dbReference type="Pfam" id="PF12697">
    <property type="entry name" value="Abhydrolase_6"/>
    <property type="match status" value="1"/>
</dbReference>
<dbReference type="InterPro" id="IPR000073">
    <property type="entry name" value="AB_hydrolase_1"/>
</dbReference>
<dbReference type="PANTHER" id="PTHR37017">
    <property type="entry name" value="AB HYDROLASE-1 DOMAIN-CONTAINING PROTEIN-RELATED"/>
    <property type="match status" value="1"/>
</dbReference>
<proteinExistence type="predicted"/>
<feature type="compositionally biased region" description="Low complexity" evidence="1">
    <location>
        <begin position="102"/>
        <end position="112"/>
    </location>
</feature>
<dbReference type="PANTHER" id="PTHR37017:SF3">
    <property type="entry name" value="AB HYDROLASE-1 DOMAIN-CONTAINING PROTEIN"/>
    <property type="match status" value="1"/>
</dbReference>
<dbReference type="GO" id="GO:0016787">
    <property type="term" value="F:hydrolase activity"/>
    <property type="evidence" value="ECO:0007669"/>
    <property type="project" value="UniProtKB-KW"/>
</dbReference>
<dbReference type="Proteomes" id="UP000813461">
    <property type="component" value="Unassembled WGS sequence"/>
</dbReference>
<name>A0A8K0RBY4_9PLEO</name>
<keyword evidence="4" id="KW-1185">Reference proteome</keyword>
<reference evidence="3" key="1">
    <citation type="journal article" date="2021" name="Nat. Commun.">
        <title>Genetic determinants of endophytism in the Arabidopsis root mycobiome.</title>
        <authorList>
            <person name="Mesny F."/>
            <person name="Miyauchi S."/>
            <person name="Thiergart T."/>
            <person name="Pickel B."/>
            <person name="Atanasova L."/>
            <person name="Karlsson M."/>
            <person name="Huettel B."/>
            <person name="Barry K.W."/>
            <person name="Haridas S."/>
            <person name="Chen C."/>
            <person name="Bauer D."/>
            <person name="Andreopoulos W."/>
            <person name="Pangilinan J."/>
            <person name="LaButti K."/>
            <person name="Riley R."/>
            <person name="Lipzen A."/>
            <person name="Clum A."/>
            <person name="Drula E."/>
            <person name="Henrissat B."/>
            <person name="Kohler A."/>
            <person name="Grigoriev I.V."/>
            <person name="Martin F.M."/>
            <person name="Hacquard S."/>
        </authorList>
    </citation>
    <scope>NUCLEOTIDE SEQUENCE</scope>
    <source>
        <strain evidence="3">MPI-SDFR-AT-0120</strain>
    </source>
</reference>
<evidence type="ECO:0000259" key="2">
    <source>
        <dbReference type="Pfam" id="PF12697"/>
    </source>
</evidence>
<protein>
    <submittedName>
        <fullName evidence="3">Alpha/beta hydrolase family-domain-containing protein</fullName>
    </submittedName>
</protein>
<keyword evidence="3" id="KW-0378">Hydrolase</keyword>
<dbReference type="EMBL" id="JAGMVJ010000003">
    <property type="protein sequence ID" value="KAH7092469.1"/>
    <property type="molecule type" value="Genomic_DNA"/>
</dbReference>
<sequence length="343" mass="37631">MANLPTLLFIPGAWHKPTCFHKVIDILQHRYHLKCVTVTLSSTKGNPEATFKDDLDAARAVLTNETSAGRDVLLIAHSYGGMIGNSAIKGFTRTYGAKEDTSTATSTSTSSSIQQISRHHPPSTGHVIGLVLITSGFTLTGLAMMDLFFGIPPPFMRKNTATGFSELVTPPRKAFYHDLTADEAEEAIAQLTPQSSKALFEGGEYAYSGWKDVPLWYIGATEDGSFPVVAQRINVGMARSMGANVEHRELRTSHSPFLSQPEEVVKILVDAVEVFTGRSTGVMASNDALKEDIIVPATNLWKPRSWLTYGLPLMFGHVLGRCVNIVGWTRSLFRRICEISYPR</sequence>
<dbReference type="InterPro" id="IPR029058">
    <property type="entry name" value="AB_hydrolase_fold"/>
</dbReference>
<accession>A0A8K0RBY4</accession>